<dbReference type="FunFam" id="1.10.10.10:FF:000079">
    <property type="entry name" value="GntR family transcriptional regulator"/>
    <property type="match status" value="1"/>
</dbReference>
<dbReference type="SMART" id="SM00866">
    <property type="entry name" value="UTRA"/>
    <property type="match status" value="1"/>
</dbReference>
<evidence type="ECO:0000313" key="6">
    <source>
        <dbReference type="Proteomes" id="UP000461585"/>
    </source>
</evidence>
<dbReference type="InterPro" id="IPR011663">
    <property type="entry name" value="UTRA"/>
</dbReference>
<dbReference type="AlphaFoldDB" id="A0A7X5KL60"/>
<dbReference type="PROSITE" id="PS50949">
    <property type="entry name" value="HTH_GNTR"/>
    <property type="match status" value="1"/>
</dbReference>
<dbReference type="PRINTS" id="PR00035">
    <property type="entry name" value="HTHGNTR"/>
</dbReference>
<dbReference type="InterPro" id="IPR036388">
    <property type="entry name" value="WH-like_DNA-bd_sf"/>
</dbReference>
<organism evidence="5 6">
    <name type="scientific">Anaerotalea alkaliphila</name>
    <dbReference type="NCBI Taxonomy" id="2662126"/>
    <lineage>
        <taxon>Bacteria</taxon>
        <taxon>Bacillati</taxon>
        <taxon>Bacillota</taxon>
        <taxon>Clostridia</taxon>
        <taxon>Eubacteriales</taxon>
        <taxon>Anaerotalea</taxon>
    </lineage>
</organism>
<dbReference type="Pfam" id="PF00392">
    <property type="entry name" value="GntR"/>
    <property type="match status" value="1"/>
</dbReference>
<proteinExistence type="predicted"/>
<dbReference type="RefSeq" id="WP_162369095.1">
    <property type="nucleotide sequence ID" value="NZ_JAAEEH010000002.1"/>
</dbReference>
<dbReference type="InterPro" id="IPR000524">
    <property type="entry name" value="Tscrpt_reg_HTH_GntR"/>
</dbReference>
<dbReference type="Gene3D" id="3.40.1410.10">
    <property type="entry name" value="Chorismate lyase-like"/>
    <property type="match status" value="1"/>
</dbReference>
<evidence type="ECO:0000256" key="1">
    <source>
        <dbReference type="ARBA" id="ARBA00023015"/>
    </source>
</evidence>
<evidence type="ECO:0000256" key="2">
    <source>
        <dbReference type="ARBA" id="ARBA00023125"/>
    </source>
</evidence>
<dbReference type="InterPro" id="IPR036390">
    <property type="entry name" value="WH_DNA-bd_sf"/>
</dbReference>
<dbReference type="InterPro" id="IPR050679">
    <property type="entry name" value="Bact_HTH_transcr_reg"/>
</dbReference>
<keyword evidence="2" id="KW-0238">DNA-binding</keyword>
<protein>
    <submittedName>
        <fullName evidence="5">GntR family transcriptional regulator</fullName>
    </submittedName>
</protein>
<keyword evidence="3" id="KW-0804">Transcription</keyword>
<evidence type="ECO:0000259" key="4">
    <source>
        <dbReference type="PROSITE" id="PS50949"/>
    </source>
</evidence>
<feature type="domain" description="HTH gntR-type" evidence="4">
    <location>
        <begin position="2"/>
        <end position="70"/>
    </location>
</feature>
<evidence type="ECO:0000313" key="5">
    <source>
        <dbReference type="EMBL" id="NDL66364.1"/>
    </source>
</evidence>
<accession>A0A7X5KL60</accession>
<gene>
    <name evidence="5" type="ORF">GXN74_01205</name>
</gene>
<keyword evidence="6" id="KW-1185">Reference proteome</keyword>
<dbReference type="GO" id="GO:0003700">
    <property type="term" value="F:DNA-binding transcription factor activity"/>
    <property type="evidence" value="ECO:0007669"/>
    <property type="project" value="InterPro"/>
</dbReference>
<dbReference type="InterPro" id="IPR028978">
    <property type="entry name" value="Chorismate_lyase_/UTRA_dom_sf"/>
</dbReference>
<comment type="caution">
    <text evidence="5">The sequence shown here is derived from an EMBL/GenBank/DDBJ whole genome shotgun (WGS) entry which is preliminary data.</text>
</comment>
<dbReference type="GO" id="GO:0003677">
    <property type="term" value="F:DNA binding"/>
    <property type="evidence" value="ECO:0007669"/>
    <property type="project" value="UniProtKB-KW"/>
</dbReference>
<dbReference type="Proteomes" id="UP000461585">
    <property type="component" value="Unassembled WGS sequence"/>
</dbReference>
<dbReference type="PANTHER" id="PTHR44846">
    <property type="entry name" value="MANNOSYL-D-GLYCERATE TRANSPORT/METABOLISM SYSTEM REPRESSOR MNGR-RELATED"/>
    <property type="match status" value="1"/>
</dbReference>
<reference evidence="5 6" key="1">
    <citation type="submission" date="2020-01" db="EMBL/GenBank/DDBJ databases">
        <title>Anaeroalcalibacter tamaniensis gen. nov., sp. nov., moderately halophilic strictly anaerobic fermenter bacterium from mud volcano of Taman peninsula.</title>
        <authorList>
            <person name="Frolova A."/>
            <person name="Merkel A.Y."/>
            <person name="Slobodkin A.I."/>
        </authorList>
    </citation>
    <scope>NUCLEOTIDE SEQUENCE [LARGE SCALE GENOMIC DNA]</scope>
    <source>
        <strain evidence="5 6">F-3ap</strain>
    </source>
</reference>
<dbReference type="SMART" id="SM00345">
    <property type="entry name" value="HTH_GNTR"/>
    <property type="match status" value="1"/>
</dbReference>
<dbReference type="SUPFAM" id="SSF64288">
    <property type="entry name" value="Chorismate lyase-like"/>
    <property type="match status" value="1"/>
</dbReference>
<sequence>MDSLYLRLKKDLAGKIQDQTYKPGDKLPPERTLAKDYGVSRMTLRQALKELEEEGALLREPGRGTFVASPSFLQQNVKSFTETIRGQGYEPTTRILEFSTIYDSQVLSQRLGVDRGTRFYKLKRLRLGSGTPIALETLYIPEESCPGLGEKELEGSLYKVLEEEYGFTVTNISCQMDAVMANRSLMEILQLGKPMALLKVNGITYAQNGRKLFYEESWYRPDLYRYQVDILKRN</sequence>
<dbReference type="CDD" id="cd07377">
    <property type="entry name" value="WHTH_GntR"/>
    <property type="match status" value="1"/>
</dbReference>
<dbReference type="GO" id="GO:0045892">
    <property type="term" value="P:negative regulation of DNA-templated transcription"/>
    <property type="evidence" value="ECO:0007669"/>
    <property type="project" value="TreeGrafter"/>
</dbReference>
<evidence type="ECO:0000256" key="3">
    <source>
        <dbReference type="ARBA" id="ARBA00023163"/>
    </source>
</evidence>
<dbReference type="SUPFAM" id="SSF46785">
    <property type="entry name" value="Winged helix' DNA-binding domain"/>
    <property type="match status" value="1"/>
</dbReference>
<keyword evidence="1" id="KW-0805">Transcription regulation</keyword>
<name>A0A7X5KL60_9FIRM</name>
<dbReference type="PANTHER" id="PTHR44846:SF1">
    <property type="entry name" value="MANNOSYL-D-GLYCERATE TRANSPORT_METABOLISM SYSTEM REPRESSOR MNGR-RELATED"/>
    <property type="match status" value="1"/>
</dbReference>
<dbReference type="Gene3D" id="1.10.10.10">
    <property type="entry name" value="Winged helix-like DNA-binding domain superfamily/Winged helix DNA-binding domain"/>
    <property type="match status" value="1"/>
</dbReference>
<dbReference type="EMBL" id="JAAEEH010000002">
    <property type="protein sequence ID" value="NDL66364.1"/>
    <property type="molecule type" value="Genomic_DNA"/>
</dbReference>
<dbReference type="Pfam" id="PF07702">
    <property type="entry name" value="UTRA"/>
    <property type="match status" value="1"/>
</dbReference>